<reference evidence="3" key="1">
    <citation type="submission" date="2018-04" db="EMBL/GenBank/DDBJ databases">
        <authorList>
            <person name="Go L.Y."/>
            <person name="Mitchell J.A."/>
        </authorList>
    </citation>
    <scope>NUCLEOTIDE SEQUENCE</scope>
    <source>
        <tissue evidence="3">Whole organism</tissue>
    </source>
</reference>
<accession>A0A336M442</accession>
<dbReference type="PANTHER" id="PTHR12150:SF13">
    <property type="entry name" value="METHYLTRANSFERASE C9ORF114-RELATED"/>
    <property type="match status" value="1"/>
</dbReference>
<comment type="similarity">
    <text evidence="1">Belongs to the class IV-like SAM-binding methyltransferase superfamily.</text>
</comment>
<dbReference type="SUPFAM" id="SSF75217">
    <property type="entry name" value="alpha/beta knot"/>
    <property type="match status" value="1"/>
</dbReference>
<dbReference type="CDD" id="cd18086">
    <property type="entry name" value="HsC9orf114-like"/>
    <property type="match status" value="1"/>
</dbReference>
<dbReference type="Gene3D" id="3.40.1280.10">
    <property type="match status" value="1"/>
</dbReference>
<organism evidence="4">
    <name type="scientific">Culicoides sonorensis</name>
    <name type="common">Biting midge</name>
    <dbReference type="NCBI Taxonomy" id="179676"/>
    <lineage>
        <taxon>Eukaryota</taxon>
        <taxon>Metazoa</taxon>
        <taxon>Ecdysozoa</taxon>
        <taxon>Arthropoda</taxon>
        <taxon>Hexapoda</taxon>
        <taxon>Insecta</taxon>
        <taxon>Pterygota</taxon>
        <taxon>Neoptera</taxon>
        <taxon>Endopterygota</taxon>
        <taxon>Diptera</taxon>
        <taxon>Nematocera</taxon>
        <taxon>Chironomoidea</taxon>
        <taxon>Ceratopogonidae</taxon>
        <taxon>Ceratopogoninae</taxon>
        <taxon>Culicoides</taxon>
        <taxon>Monoculicoides</taxon>
    </lineage>
</organism>
<evidence type="ECO:0000256" key="1">
    <source>
        <dbReference type="ARBA" id="ARBA00009841"/>
    </source>
</evidence>
<gene>
    <name evidence="4" type="primary">CSON009462</name>
</gene>
<evidence type="ECO:0000313" key="4">
    <source>
        <dbReference type="EMBL" id="SSX23703.1"/>
    </source>
</evidence>
<dbReference type="EMBL" id="UFQS01000375">
    <property type="protein sequence ID" value="SSX03337.1"/>
    <property type="molecule type" value="Genomic_DNA"/>
</dbReference>
<protein>
    <submittedName>
        <fullName evidence="4">CSON009462 protein</fullName>
    </submittedName>
</protein>
<name>A0A336M442_CULSO</name>
<dbReference type="PANTHER" id="PTHR12150">
    <property type="entry name" value="CLASS IV SAM-BINDING METHYLTRANSFERASE-RELATED"/>
    <property type="match status" value="1"/>
</dbReference>
<evidence type="ECO:0000313" key="3">
    <source>
        <dbReference type="EMBL" id="SSX03337.1"/>
    </source>
</evidence>
<dbReference type="VEuPathDB" id="VectorBase:CSON009462"/>
<reference evidence="4" key="2">
    <citation type="submission" date="2018-07" db="EMBL/GenBank/DDBJ databases">
        <authorList>
            <person name="Quirk P.G."/>
            <person name="Krulwich T.A."/>
        </authorList>
    </citation>
    <scope>NUCLEOTIDE SEQUENCE</scope>
</reference>
<dbReference type="Gene3D" id="2.40.50.140">
    <property type="entry name" value="Nucleic acid-binding proteins"/>
    <property type="match status" value="1"/>
</dbReference>
<dbReference type="InterPro" id="IPR003750">
    <property type="entry name" value="Put_MeTrfase-C9orf114-like"/>
</dbReference>
<proteinExistence type="inferred from homology"/>
<feature type="compositionally biased region" description="Basic residues" evidence="2">
    <location>
        <begin position="1"/>
        <end position="12"/>
    </location>
</feature>
<dbReference type="EMBL" id="UFQT01000375">
    <property type="protein sequence ID" value="SSX23703.1"/>
    <property type="molecule type" value="Genomic_DNA"/>
</dbReference>
<sequence>MKRKHKSKKKHKDAITEDQPASNENEPISTISIAVPGSILENAQSPELRSYLAGQIARAACIFQIDEIIVFDDVGVKNSTIDRKGVVEIETSPGETKTIRRCVSQFVKILQYLECPQYLRKYFFPIHKDLQYCGLLNPLDSQHHLRQHSDFPYREGVTTNKKVKEGSNSCYVNVGLLNDVRVDQALNENLRVTVKLEPGQDLKSKKLKGSVVSPSEPRKETGIYWGYSVRIATSLTDIFTKSPYEDGYDLTIGTSDKGEEVTAVEQESLKFKHALIVFGGLQGLEAALESDDKLDIDDPSLLFDRYLNTVPKQGSRTVRTEEAILISLAALKEKLVTEKNAPEFKFIESIPQSEDTGAKYPDGRSHKKLRVE</sequence>
<feature type="region of interest" description="Disordered" evidence="2">
    <location>
        <begin position="352"/>
        <end position="372"/>
    </location>
</feature>
<dbReference type="Pfam" id="PF02598">
    <property type="entry name" value="Methyltrn_RNA_3"/>
    <property type="match status" value="1"/>
</dbReference>
<dbReference type="SUPFAM" id="SSF50249">
    <property type="entry name" value="Nucleic acid-binding proteins"/>
    <property type="match status" value="1"/>
</dbReference>
<dbReference type="InterPro" id="IPR029026">
    <property type="entry name" value="tRNA_m1G_MTases_N"/>
</dbReference>
<feature type="region of interest" description="Disordered" evidence="2">
    <location>
        <begin position="1"/>
        <end position="27"/>
    </location>
</feature>
<dbReference type="AlphaFoldDB" id="A0A336M442"/>
<evidence type="ECO:0000256" key="2">
    <source>
        <dbReference type="SAM" id="MobiDB-lite"/>
    </source>
</evidence>
<dbReference type="InterPro" id="IPR029028">
    <property type="entry name" value="Alpha/beta_knot_MTases"/>
</dbReference>
<dbReference type="InterPro" id="IPR012340">
    <property type="entry name" value="NA-bd_OB-fold"/>
</dbReference>
<dbReference type="OMA" id="FFPIHKD"/>